<dbReference type="EMBL" id="CP097463">
    <property type="protein sequence ID" value="WAX58224.1"/>
    <property type="molecule type" value="Genomic_DNA"/>
</dbReference>
<feature type="domain" description="NlpC/P60" evidence="7">
    <location>
        <begin position="299"/>
        <end position="442"/>
    </location>
</feature>
<keyword evidence="9" id="KW-1185">Reference proteome</keyword>
<keyword evidence="3" id="KW-0378">Hydrolase</keyword>
<dbReference type="InterPro" id="IPR051794">
    <property type="entry name" value="PG_Endopeptidase_C40"/>
</dbReference>
<dbReference type="Gene3D" id="3.90.1720.10">
    <property type="entry name" value="endopeptidase domain like (from Nostoc punctiforme)"/>
    <property type="match status" value="1"/>
</dbReference>
<reference evidence="8" key="1">
    <citation type="submission" date="2022-05" db="EMBL/GenBank/DDBJ databases">
        <title>Jatrophihabitans sp. SB3-54 whole genome sequence.</title>
        <authorList>
            <person name="Suh M.K."/>
            <person name="Eom M.K."/>
            <person name="Kim J.S."/>
            <person name="Kim H.S."/>
            <person name="Do H.E."/>
            <person name="Shin Y.K."/>
            <person name="Lee J.-S."/>
        </authorList>
    </citation>
    <scope>NUCLEOTIDE SEQUENCE</scope>
    <source>
        <strain evidence="8">SB3-54</strain>
    </source>
</reference>
<keyword evidence="5" id="KW-0175">Coiled coil</keyword>
<evidence type="ECO:0000256" key="6">
    <source>
        <dbReference type="SAM" id="SignalP"/>
    </source>
</evidence>
<evidence type="ECO:0000259" key="7">
    <source>
        <dbReference type="PROSITE" id="PS51935"/>
    </source>
</evidence>
<keyword evidence="6" id="KW-0732">Signal</keyword>
<dbReference type="Proteomes" id="UP001164693">
    <property type="component" value="Chromosome"/>
</dbReference>
<feature type="chain" id="PRO_5046447852" evidence="6">
    <location>
        <begin position="37"/>
        <end position="442"/>
    </location>
</feature>
<dbReference type="PANTHER" id="PTHR47359:SF3">
    <property type="entry name" value="NLP_P60 DOMAIN-CONTAINING PROTEIN-RELATED"/>
    <property type="match status" value="1"/>
</dbReference>
<dbReference type="InterPro" id="IPR000064">
    <property type="entry name" value="NLP_P60_dom"/>
</dbReference>
<comment type="similarity">
    <text evidence="1">Belongs to the peptidase C40 family.</text>
</comment>
<proteinExistence type="inferred from homology"/>
<dbReference type="InterPro" id="IPR038765">
    <property type="entry name" value="Papain-like_cys_pep_sf"/>
</dbReference>
<evidence type="ECO:0000256" key="5">
    <source>
        <dbReference type="SAM" id="Coils"/>
    </source>
</evidence>
<evidence type="ECO:0000313" key="8">
    <source>
        <dbReference type="EMBL" id="WAX58224.1"/>
    </source>
</evidence>
<gene>
    <name evidence="8" type="ORF">M6B22_05525</name>
</gene>
<dbReference type="PANTHER" id="PTHR47359">
    <property type="entry name" value="PEPTIDOGLYCAN DL-ENDOPEPTIDASE CWLO"/>
    <property type="match status" value="1"/>
</dbReference>
<dbReference type="PROSITE" id="PS51935">
    <property type="entry name" value="NLPC_P60"/>
    <property type="match status" value="1"/>
</dbReference>
<feature type="signal peptide" evidence="6">
    <location>
        <begin position="1"/>
        <end position="36"/>
    </location>
</feature>
<feature type="coiled-coil region" evidence="5">
    <location>
        <begin position="221"/>
        <end position="248"/>
    </location>
</feature>
<evidence type="ECO:0000256" key="4">
    <source>
        <dbReference type="ARBA" id="ARBA00022807"/>
    </source>
</evidence>
<dbReference type="RefSeq" id="WP_269444774.1">
    <property type="nucleotide sequence ID" value="NZ_CP097463.1"/>
</dbReference>
<protein>
    <submittedName>
        <fullName evidence="8">NlpC/P60 family protein</fullName>
    </submittedName>
</protein>
<accession>A0ABY7K060</accession>
<name>A0ABY7K060_9ACTN</name>
<organism evidence="8 9">
    <name type="scientific">Jatrophihabitans cynanchi</name>
    <dbReference type="NCBI Taxonomy" id="2944128"/>
    <lineage>
        <taxon>Bacteria</taxon>
        <taxon>Bacillati</taxon>
        <taxon>Actinomycetota</taxon>
        <taxon>Actinomycetes</taxon>
        <taxon>Jatrophihabitantales</taxon>
        <taxon>Jatrophihabitantaceae</taxon>
        <taxon>Jatrophihabitans</taxon>
    </lineage>
</organism>
<evidence type="ECO:0000256" key="2">
    <source>
        <dbReference type="ARBA" id="ARBA00022670"/>
    </source>
</evidence>
<dbReference type="Pfam" id="PF00877">
    <property type="entry name" value="NLPC_P60"/>
    <property type="match status" value="1"/>
</dbReference>
<keyword evidence="4" id="KW-0788">Thiol protease</keyword>
<dbReference type="SUPFAM" id="SSF54001">
    <property type="entry name" value="Cysteine proteinases"/>
    <property type="match status" value="1"/>
</dbReference>
<sequence length="442" mass="45573">MTSHTLARPVRRLPLLLTVLAAVLGCLTLAPAEAHATPATPATGATGVAGATGATGATAHRAKQVADHSVASLRKRIAATSRSLARLSAAASGAENDYLAQLAAQQRATAAEAEAATAAAAAQHAYDQARSDLVAVVVSYYESGGEAGNSVGATSAASLFTAPDPGAVIQAGADREMITRFQSQVAAQLNGALAARNVAESRHRQALAQMAAQTRALATIRQRANAALQRARTELAGLQHDLRAAKLTQAQADAALSSFLGGWAVSDGRRAAALDSSYRRLARLVQHQRPAPSHGRWTPAVGQTAANRAIQWIGTPYAWAGGSSHGPTRGSCAGGDAAQDCKVVGFDCSGLAIFGWAPYLSMAHFAATQYTQAGRLHPAVRALRPGDLVFWSSNHSVTGIHHVAVYVGNGNVVQAPQSGDIVRITPLGRVSSGYFGATRPLT</sequence>
<evidence type="ECO:0000256" key="1">
    <source>
        <dbReference type="ARBA" id="ARBA00007074"/>
    </source>
</evidence>
<keyword evidence="2" id="KW-0645">Protease</keyword>
<evidence type="ECO:0000256" key="3">
    <source>
        <dbReference type="ARBA" id="ARBA00022801"/>
    </source>
</evidence>
<evidence type="ECO:0000313" key="9">
    <source>
        <dbReference type="Proteomes" id="UP001164693"/>
    </source>
</evidence>